<dbReference type="EMBL" id="JABWUV010000005">
    <property type="protein sequence ID" value="KAF6355331.1"/>
    <property type="molecule type" value="Genomic_DNA"/>
</dbReference>
<evidence type="ECO:0000256" key="1">
    <source>
        <dbReference type="SAM" id="MobiDB-lite"/>
    </source>
</evidence>
<accession>A0A7J7Y061</accession>
<protein>
    <submittedName>
        <fullName evidence="2">Uncharacterized protein</fullName>
    </submittedName>
</protein>
<keyword evidence="3" id="KW-1185">Reference proteome</keyword>
<dbReference type="Proteomes" id="UP000527355">
    <property type="component" value="Unassembled WGS sequence"/>
</dbReference>
<evidence type="ECO:0000313" key="3">
    <source>
        <dbReference type="Proteomes" id="UP000527355"/>
    </source>
</evidence>
<organism evidence="2 3">
    <name type="scientific">Myotis myotis</name>
    <name type="common">Greater mouse-eared bat</name>
    <name type="synonym">Vespertilio myotis</name>
    <dbReference type="NCBI Taxonomy" id="51298"/>
    <lineage>
        <taxon>Eukaryota</taxon>
        <taxon>Metazoa</taxon>
        <taxon>Chordata</taxon>
        <taxon>Craniata</taxon>
        <taxon>Vertebrata</taxon>
        <taxon>Euteleostomi</taxon>
        <taxon>Mammalia</taxon>
        <taxon>Eutheria</taxon>
        <taxon>Laurasiatheria</taxon>
        <taxon>Chiroptera</taxon>
        <taxon>Yangochiroptera</taxon>
        <taxon>Vespertilionidae</taxon>
        <taxon>Myotis</taxon>
    </lineage>
</organism>
<name>A0A7J7Y061_MYOMY</name>
<feature type="region of interest" description="Disordered" evidence="1">
    <location>
        <begin position="115"/>
        <end position="148"/>
    </location>
</feature>
<gene>
    <name evidence="2" type="ORF">mMyoMyo1_011499</name>
</gene>
<evidence type="ECO:0000313" key="2">
    <source>
        <dbReference type="EMBL" id="KAF6355331.1"/>
    </source>
</evidence>
<comment type="caution">
    <text evidence="2">The sequence shown here is derived from an EMBL/GenBank/DDBJ whole genome shotgun (WGS) entry which is preliminary data.</text>
</comment>
<dbReference type="AlphaFoldDB" id="A0A7J7Y061"/>
<reference evidence="2 3" key="1">
    <citation type="journal article" date="2020" name="Nature">
        <title>Six reference-quality genomes reveal evolution of bat adaptations.</title>
        <authorList>
            <person name="Jebb D."/>
            <person name="Huang Z."/>
            <person name="Pippel M."/>
            <person name="Hughes G.M."/>
            <person name="Lavrichenko K."/>
            <person name="Devanna P."/>
            <person name="Winkler S."/>
            <person name="Jermiin L.S."/>
            <person name="Skirmuntt E.C."/>
            <person name="Katzourakis A."/>
            <person name="Burkitt-Gray L."/>
            <person name="Ray D.A."/>
            <person name="Sullivan K.A.M."/>
            <person name="Roscito J.G."/>
            <person name="Kirilenko B.M."/>
            <person name="Davalos L.M."/>
            <person name="Corthals A.P."/>
            <person name="Power M.L."/>
            <person name="Jones G."/>
            <person name="Ransome R.D."/>
            <person name="Dechmann D.K.N."/>
            <person name="Locatelli A.G."/>
            <person name="Puechmaille S.J."/>
            <person name="Fedrigo O."/>
            <person name="Jarvis E.D."/>
            <person name="Hiller M."/>
            <person name="Vernes S.C."/>
            <person name="Myers E.W."/>
            <person name="Teeling E.C."/>
        </authorList>
    </citation>
    <scope>NUCLEOTIDE SEQUENCE [LARGE SCALE GENOMIC DNA]</scope>
    <source>
        <strain evidence="2">MMyoMyo1</strain>
        <tissue evidence="2">Flight muscle</tissue>
    </source>
</reference>
<sequence>MCGGSWAGSVSGSRNPSCSFLCTQWGHPHPTTTCQMATPSGPPQMCPRAGSYPWVLLGAVSWGRRGVRNSEQPKEIAWWTGKGEGLLVSIPIDPGNRGEGPRAPGAKSGFSRCGWGTAGGAAEDGQEVGQSLGWWPQGLPQKTVSHGG</sequence>
<proteinExistence type="predicted"/>